<reference evidence="2 3" key="1">
    <citation type="submission" date="2019-08" db="EMBL/GenBank/DDBJ databases">
        <title>Bradymonadales sp. TMQ2.</title>
        <authorList>
            <person name="Liang Q."/>
        </authorList>
    </citation>
    <scope>NUCLEOTIDE SEQUENCE [LARGE SCALE GENOMIC DNA]</scope>
    <source>
        <strain evidence="2 3">TMQ2</strain>
    </source>
</reference>
<dbReference type="EMBL" id="VOSL01000043">
    <property type="protein sequence ID" value="TXD36829.1"/>
    <property type="molecule type" value="Genomic_DNA"/>
</dbReference>
<gene>
    <name evidence="2" type="ORF">FRC96_08900</name>
</gene>
<feature type="transmembrane region" description="Helical" evidence="1">
    <location>
        <begin position="7"/>
        <end position="28"/>
    </location>
</feature>
<dbReference type="SUPFAM" id="SSF52317">
    <property type="entry name" value="Class I glutamine amidotransferase-like"/>
    <property type="match status" value="1"/>
</dbReference>
<dbReference type="Gene3D" id="3.40.50.880">
    <property type="match status" value="1"/>
</dbReference>
<proteinExistence type="predicted"/>
<evidence type="ECO:0000313" key="3">
    <source>
        <dbReference type="Proteomes" id="UP000321046"/>
    </source>
</evidence>
<dbReference type="AlphaFoldDB" id="A0A5C6X4Y7"/>
<comment type="caution">
    <text evidence="2">The sequence shown here is derived from an EMBL/GenBank/DDBJ whole genome shotgun (WGS) entry which is preliminary data.</text>
</comment>
<keyword evidence="1" id="KW-0812">Transmembrane</keyword>
<dbReference type="Proteomes" id="UP000321046">
    <property type="component" value="Unassembled WGS sequence"/>
</dbReference>
<organism evidence="2 3">
    <name type="scientific">Lujinxingia vulgaris</name>
    <dbReference type="NCBI Taxonomy" id="2600176"/>
    <lineage>
        <taxon>Bacteria</taxon>
        <taxon>Deltaproteobacteria</taxon>
        <taxon>Bradymonadales</taxon>
        <taxon>Lujinxingiaceae</taxon>
        <taxon>Lujinxingia</taxon>
    </lineage>
</organism>
<sequence>MARQRTILGALTWDIGALIVLGLLALLWSTLQEPSLQRTTSLQTNGSRPPDRTEGDVLLLLPATPAAQAAELRALDCSYGWFNALWHHYGAFATAQSDNLSPQILAGRSVVIVPERVALDLPRAALGALEDFARQGGQLVVELPREGWETITGVATTGKVGQARRVTSVDGLGAHGPIREHLVDVPLSGPLLPSAPMLPRPAGPVILEVEEQPGLLVQALGEGQVFTLLFDYACSLTALHQGKPTRQMDFGPPGSPRWQPTEGRVAHERLLSSHVPYADLLKRALFDRFSEHRPMPRLWPFPGKHMGAVANAHPSAESPRAALGYADWARKNEGTATIFAAADRFTASQAALADQVGAEVGLLWVLGQERAPLTESRGVGALQPWARELPLAEQRARLQANLGDQRPVRLMRTEASLWENDWDSTFRRISAAGLRVDTSFGPTSAEHFGYLFGSAMPYYPIDTRGLPLPVLEAPFVLSGANIDPARLQRMLVNSETYFHQPLTVSVPADAMAREPAAGILLGFRQLHDLARDHQHWVTSVGDLIDFLIARRQSVLTSQWSSAEQRLTISVNVLGARLRSAPEGAIASVAFPREFEGRPIRRVLVDDQEVASSRLASSGPGDERILAMTPGRHVITVYYEAPAPSPADADPAATSSE</sequence>
<keyword evidence="1" id="KW-1133">Transmembrane helix</keyword>
<evidence type="ECO:0000313" key="2">
    <source>
        <dbReference type="EMBL" id="TXD36829.1"/>
    </source>
</evidence>
<accession>A0A5C6X4Y7</accession>
<protein>
    <submittedName>
        <fullName evidence="2">Uncharacterized protein</fullName>
    </submittedName>
</protein>
<keyword evidence="1" id="KW-0472">Membrane</keyword>
<dbReference type="InterPro" id="IPR029062">
    <property type="entry name" value="Class_I_gatase-like"/>
</dbReference>
<evidence type="ECO:0000256" key="1">
    <source>
        <dbReference type="SAM" id="Phobius"/>
    </source>
</evidence>
<dbReference type="OrthoDB" id="505641at2"/>
<dbReference type="RefSeq" id="WP_146974144.1">
    <property type="nucleotide sequence ID" value="NZ_VOSL01000043.1"/>
</dbReference>
<name>A0A5C6X4Y7_9DELT</name>